<gene>
    <name evidence="8" type="ORF">OU798_14755</name>
</gene>
<evidence type="ECO:0000256" key="2">
    <source>
        <dbReference type="ARBA" id="ARBA00022448"/>
    </source>
</evidence>
<keyword evidence="5 7" id="KW-0472">Membrane</keyword>
<keyword evidence="4 7" id="KW-1133">Transmembrane helix</keyword>
<keyword evidence="3 6" id="KW-0812">Transmembrane</keyword>
<dbReference type="PANTHER" id="PTHR42948:SF1">
    <property type="entry name" value="TRANSPORTER"/>
    <property type="match status" value="1"/>
</dbReference>
<evidence type="ECO:0000256" key="1">
    <source>
        <dbReference type="ARBA" id="ARBA00004141"/>
    </source>
</evidence>
<keyword evidence="9" id="KW-1185">Reference proteome</keyword>
<dbReference type="CDD" id="cd10336">
    <property type="entry name" value="SLC6sbd_Tyt1-Like"/>
    <property type="match status" value="1"/>
</dbReference>
<keyword evidence="2 6" id="KW-0813">Transport</keyword>
<name>A0A9X3F6S6_9BACT</name>
<dbReference type="InterPro" id="IPR037272">
    <property type="entry name" value="SNS_sf"/>
</dbReference>
<dbReference type="PRINTS" id="PR00176">
    <property type="entry name" value="NANEUSMPORT"/>
</dbReference>
<protein>
    <recommendedName>
        <fullName evidence="6">Transporter</fullName>
    </recommendedName>
</protein>
<dbReference type="PROSITE" id="PS50267">
    <property type="entry name" value="NA_NEUROTRAN_SYMP_3"/>
    <property type="match status" value="1"/>
</dbReference>
<dbReference type="InterPro" id="IPR000175">
    <property type="entry name" value="Na/ntran_symport"/>
</dbReference>
<evidence type="ECO:0000256" key="3">
    <source>
        <dbReference type="ARBA" id="ARBA00022692"/>
    </source>
</evidence>
<evidence type="ECO:0000256" key="4">
    <source>
        <dbReference type="ARBA" id="ARBA00022989"/>
    </source>
</evidence>
<organism evidence="8 9">
    <name type="scientific">Draconibacterium aestuarii</name>
    <dbReference type="NCBI Taxonomy" id="2998507"/>
    <lineage>
        <taxon>Bacteria</taxon>
        <taxon>Pseudomonadati</taxon>
        <taxon>Bacteroidota</taxon>
        <taxon>Bacteroidia</taxon>
        <taxon>Marinilabiliales</taxon>
        <taxon>Prolixibacteraceae</taxon>
        <taxon>Draconibacterium</taxon>
    </lineage>
</organism>
<dbReference type="RefSeq" id="WP_343333942.1">
    <property type="nucleotide sequence ID" value="NZ_JAPOHD010000027.1"/>
</dbReference>
<evidence type="ECO:0000256" key="5">
    <source>
        <dbReference type="ARBA" id="ARBA00023136"/>
    </source>
</evidence>
<comment type="caution">
    <text evidence="8">The sequence shown here is derived from an EMBL/GenBank/DDBJ whole genome shotgun (WGS) entry which is preliminary data.</text>
</comment>
<comment type="subcellular location">
    <subcellularLocation>
        <location evidence="1">Membrane</location>
        <topology evidence="1">Multi-pass membrane protein</topology>
    </subcellularLocation>
</comment>
<feature type="transmembrane region" description="Helical" evidence="7">
    <location>
        <begin position="256"/>
        <end position="280"/>
    </location>
</feature>
<feature type="transmembrane region" description="Helical" evidence="7">
    <location>
        <begin position="306"/>
        <end position="335"/>
    </location>
</feature>
<keyword evidence="6" id="KW-0769">Symport</keyword>
<sequence length="455" mass="48656">MAGLPSNNRDSFGSKFGVIAAAAGSAVGLGNIWKFPYIAGVYGGAAFLFVYLGFILAIGIPIMLSELIIGRSSRSNAFGAFKVLAPGTPWRFIGILGVSAAFLILSFYGVVAGWSLQYIMLSIQDGFSSKTPEEIASLFSSLTESTVRPVVLQLVFMLLTGAIVIVGIKKGIEKYTKILMPLLVIILIFLCVKSLTLDGAKAGLEFLFKPDFSKLSGDGILSALGHAFFTLSLGMGTLITYGSYVQRDNNLLSTAFSVTIADTVIAILAGIAIFPAVFAFNIAPTEGPGLIFITLPNVFHQMPGGFVFSILFFILLTVAALTSSISILEVVVAYFKEEFQMNRKVATVLATVLVSMLGVLCSLSMGVLSPITFFGLNIFDLMDWISANLLLPIGGMFIAIFIGWIFGRKKVQKEVSYGGHLSGVLLSVFMFLVKFIAPIAIAIVLLNKVGLLSFS</sequence>
<feature type="transmembrane region" description="Helical" evidence="7">
    <location>
        <begin position="389"/>
        <end position="407"/>
    </location>
</feature>
<feature type="transmembrane region" description="Helical" evidence="7">
    <location>
        <begin position="180"/>
        <end position="200"/>
    </location>
</feature>
<evidence type="ECO:0000313" key="8">
    <source>
        <dbReference type="EMBL" id="MCY1721614.1"/>
    </source>
</evidence>
<proteinExistence type="inferred from homology"/>
<accession>A0A9X3F6S6</accession>
<feature type="transmembrane region" description="Helical" evidence="7">
    <location>
        <begin position="90"/>
        <end position="111"/>
    </location>
</feature>
<feature type="transmembrane region" description="Helical" evidence="7">
    <location>
        <begin position="220"/>
        <end position="244"/>
    </location>
</feature>
<dbReference type="NCBIfam" id="NF037979">
    <property type="entry name" value="Na_transp"/>
    <property type="match status" value="1"/>
</dbReference>
<evidence type="ECO:0000256" key="6">
    <source>
        <dbReference type="RuleBase" id="RU003732"/>
    </source>
</evidence>
<evidence type="ECO:0000313" key="9">
    <source>
        <dbReference type="Proteomes" id="UP001145087"/>
    </source>
</evidence>
<dbReference type="GO" id="GO:0015293">
    <property type="term" value="F:symporter activity"/>
    <property type="evidence" value="ECO:0007669"/>
    <property type="project" value="UniProtKB-KW"/>
</dbReference>
<dbReference type="Pfam" id="PF00209">
    <property type="entry name" value="SNF"/>
    <property type="match status" value="2"/>
</dbReference>
<dbReference type="InterPro" id="IPR047218">
    <property type="entry name" value="YocR/YhdH-like"/>
</dbReference>
<feature type="transmembrane region" description="Helical" evidence="7">
    <location>
        <begin position="419"/>
        <end position="446"/>
    </location>
</feature>
<feature type="transmembrane region" description="Helical" evidence="7">
    <location>
        <begin position="347"/>
        <end position="369"/>
    </location>
</feature>
<dbReference type="Proteomes" id="UP001145087">
    <property type="component" value="Unassembled WGS sequence"/>
</dbReference>
<dbReference type="EMBL" id="JAPOHD010000027">
    <property type="protein sequence ID" value="MCY1721614.1"/>
    <property type="molecule type" value="Genomic_DNA"/>
</dbReference>
<feature type="transmembrane region" description="Helical" evidence="7">
    <location>
        <begin position="12"/>
        <end position="33"/>
    </location>
</feature>
<feature type="transmembrane region" description="Helical" evidence="7">
    <location>
        <begin position="150"/>
        <end position="168"/>
    </location>
</feature>
<reference evidence="8" key="1">
    <citation type="submission" date="2022-11" db="EMBL/GenBank/DDBJ databases">
        <title>Marilongibacter aestuarii gen. nov., sp. nov., isolated from tidal flat sediment.</title>
        <authorList>
            <person name="Jiayan W."/>
        </authorList>
    </citation>
    <scope>NUCLEOTIDE SEQUENCE</scope>
    <source>
        <strain evidence="8">Z1-6</strain>
    </source>
</reference>
<dbReference type="GO" id="GO:0016020">
    <property type="term" value="C:membrane"/>
    <property type="evidence" value="ECO:0007669"/>
    <property type="project" value="UniProtKB-SubCell"/>
</dbReference>
<evidence type="ECO:0000256" key="7">
    <source>
        <dbReference type="SAM" id="Phobius"/>
    </source>
</evidence>
<dbReference type="AlphaFoldDB" id="A0A9X3F6S6"/>
<dbReference type="SUPFAM" id="SSF161070">
    <property type="entry name" value="SNF-like"/>
    <property type="match status" value="1"/>
</dbReference>
<feature type="transmembrane region" description="Helical" evidence="7">
    <location>
        <begin position="45"/>
        <end position="69"/>
    </location>
</feature>
<dbReference type="PROSITE" id="PS00610">
    <property type="entry name" value="NA_NEUROTRAN_SYMP_1"/>
    <property type="match status" value="1"/>
</dbReference>
<dbReference type="PANTHER" id="PTHR42948">
    <property type="entry name" value="TRANSPORTER"/>
    <property type="match status" value="1"/>
</dbReference>
<comment type="similarity">
    <text evidence="6">Belongs to the sodium:neurotransmitter symporter (SNF) (TC 2.A.22) family.</text>
</comment>